<dbReference type="SUPFAM" id="SSF52540">
    <property type="entry name" value="P-loop containing nucleoside triphosphate hydrolases"/>
    <property type="match status" value="1"/>
</dbReference>
<protein>
    <recommendedName>
        <fullName evidence="2">Sulfotransferase domain-containing protein</fullName>
    </recommendedName>
</protein>
<organism evidence="1">
    <name type="scientific">marine metagenome</name>
    <dbReference type="NCBI Taxonomy" id="408172"/>
    <lineage>
        <taxon>unclassified sequences</taxon>
        <taxon>metagenomes</taxon>
        <taxon>ecological metagenomes</taxon>
    </lineage>
</organism>
<name>A0A382NPR4_9ZZZZ</name>
<evidence type="ECO:0000313" key="1">
    <source>
        <dbReference type="EMBL" id="SVC61571.1"/>
    </source>
</evidence>
<proteinExistence type="predicted"/>
<gene>
    <name evidence="1" type="ORF">METZ01_LOCUS314425</name>
</gene>
<evidence type="ECO:0008006" key="2">
    <source>
        <dbReference type="Google" id="ProtNLM"/>
    </source>
</evidence>
<dbReference type="InterPro" id="IPR027417">
    <property type="entry name" value="P-loop_NTPase"/>
</dbReference>
<dbReference type="EMBL" id="UINC01101054">
    <property type="protein sequence ID" value="SVC61571.1"/>
    <property type="molecule type" value="Genomic_DNA"/>
</dbReference>
<dbReference type="Gene3D" id="3.40.50.300">
    <property type="entry name" value="P-loop containing nucleotide triphosphate hydrolases"/>
    <property type="match status" value="1"/>
</dbReference>
<feature type="non-terminal residue" evidence="1">
    <location>
        <position position="1"/>
    </location>
</feature>
<dbReference type="AlphaFoldDB" id="A0A382NPR4"/>
<sequence length="172" mass="20125">NFEKAWYLQTERAMGNHVPKGCPDFKLLLYGEIAKIGFQVDRLLSKVNRHKVHFIYFDDFINKTDKIIQNVFNFLELTPNLQIDYQIHNKTKRIKYPQFTKMVNIALGVKKSLGIKSTFGIADRIHNKNITDETPKQLSSSTLRVLADYFENDIQTLSNLLNKDFSKWNLNK</sequence>
<accession>A0A382NPR4</accession>
<reference evidence="1" key="1">
    <citation type="submission" date="2018-05" db="EMBL/GenBank/DDBJ databases">
        <authorList>
            <person name="Lanie J.A."/>
            <person name="Ng W.-L."/>
            <person name="Kazmierczak K.M."/>
            <person name="Andrzejewski T.M."/>
            <person name="Davidsen T.M."/>
            <person name="Wayne K.J."/>
            <person name="Tettelin H."/>
            <person name="Glass J.I."/>
            <person name="Rusch D."/>
            <person name="Podicherti R."/>
            <person name="Tsui H.-C.T."/>
            <person name="Winkler M.E."/>
        </authorList>
    </citation>
    <scope>NUCLEOTIDE SEQUENCE</scope>
</reference>